<dbReference type="InterPro" id="IPR027417">
    <property type="entry name" value="P-loop_NTPase"/>
</dbReference>
<keyword evidence="5" id="KW-0046">Antibiotic resistance</keyword>
<proteinExistence type="predicted"/>
<dbReference type="SMART" id="SM00382">
    <property type="entry name" value="AAA"/>
    <property type="match status" value="1"/>
</dbReference>
<sequence>MPAHDPSHEPAILLKQVTKRYPGPHGDIDALAGIDLEVWPGEIFGLLGPNGAGKTTTIETLVGLRRPTSGTARVLGYEPATQRDEIRKCVAIQPQQAAVFEQQTVAELLRTWASFYPDPDSPDTVIAKMGLTASRDVRVSKLSGGQRQRLLVGTALISRPRLLVLDEPSTGMDPNARRELWNAVRDFRGDGGTVLLSTHSMEEAETLCDRVAVVHKGRVAACGAPQELIAAHAPERELHFTVAAGTDLTRLRATAGVIQVTTHDAAGEARVTVRTTESDAVFTLVTGVLGARHIQLREAGLEAVFRLLTGVSFHEAADGEDPSGTGMEPSEAEGVMA</sequence>
<dbReference type="SUPFAM" id="SSF52540">
    <property type="entry name" value="P-loop containing nucleoside triphosphate hydrolases"/>
    <property type="match status" value="1"/>
</dbReference>
<dbReference type="EMBL" id="CP109535">
    <property type="protein sequence ID" value="WTY96478.1"/>
    <property type="molecule type" value="Genomic_DNA"/>
</dbReference>
<dbReference type="CDD" id="cd03263">
    <property type="entry name" value="ABC_subfamily_A"/>
    <property type="match status" value="1"/>
</dbReference>
<dbReference type="PANTHER" id="PTHR42711">
    <property type="entry name" value="ABC TRANSPORTER ATP-BINDING PROTEIN"/>
    <property type="match status" value="1"/>
</dbReference>
<keyword evidence="2" id="KW-0813">Transport</keyword>
<dbReference type="GO" id="GO:0046677">
    <property type="term" value="P:response to antibiotic"/>
    <property type="evidence" value="ECO:0007669"/>
    <property type="project" value="UniProtKB-KW"/>
</dbReference>
<dbReference type="GO" id="GO:0005524">
    <property type="term" value="F:ATP binding"/>
    <property type="evidence" value="ECO:0007669"/>
    <property type="project" value="UniProtKB-KW"/>
</dbReference>
<feature type="domain" description="ABC transporter" evidence="7">
    <location>
        <begin position="12"/>
        <end position="241"/>
    </location>
</feature>
<evidence type="ECO:0000256" key="2">
    <source>
        <dbReference type="ARBA" id="ARBA00022448"/>
    </source>
</evidence>
<feature type="region of interest" description="Disordered" evidence="6">
    <location>
        <begin position="316"/>
        <end position="337"/>
    </location>
</feature>
<evidence type="ECO:0000256" key="4">
    <source>
        <dbReference type="ARBA" id="ARBA00022840"/>
    </source>
</evidence>
<dbReference type="Pfam" id="PF00005">
    <property type="entry name" value="ABC_tran"/>
    <property type="match status" value="1"/>
</dbReference>
<dbReference type="PANTHER" id="PTHR42711:SF17">
    <property type="entry name" value="ABC TRANSPORTER ATP-BINDING PROTEIN"/>
    <property type="match status" value="1"/>
</dbReference>
<dbReference type="PROSITE" id="PS50893">
    <property type="entry name" value="ABC_TRANSPORTER_2"/>
    <property type="match status" value="1"/>
</dbReference>
<keyword evidence="3" id="KW-0547">Nucleotide-binding</keyword>
<evidence type="ECO:0000256" key="3">
    <source>
        <dbReference type="ARBA" id="ARBA00022741"/>
    </source>
</evidence>
<dbReference type="AlphaFoldDB" id="A0AAU3GTE1"/>
<dbReference type="InterPro" id="IPR003439">
    <property type="entry name" value="ABC_transporter-like_ATP-bd"/>
</dbReference>
<evidence type="ECO:0000313" key="8">
    <source>
        <dbReference type="EMBL" id="WTY96478.1"/>
    </source>
</evidence>
<dbReference type="PROSITE" id="PS00211">
    <property type="entry name" value="ABC_TRANSPORTER_1"/>
    <property type="match status" value="1"/>
</dbReference>
<keyword evidence="4 8" id="KW-0067">ATP-binding</keyword>
<dbReference type="InterPro" id="IPR050763">
    <property type="entry name" value="ABC_transporter_ATP-binding"/>
</dbReference>
<dbReference type="InterPro" id="IPR003593">
    <property type="entry name" value="AAA+_ATPase"/>
</dbReference>
<evidence type="ECO:0000256" key="5">
    <source>
        <dbReference type="ARBA" id="ARBA00023251"/>
    </source>
</evidence>
<reference evidence="8" key="1">
    <citation type="submission" date="2022-10" db="EMBL/GenBank/DDBJ databases">
        <title>The complete genomes of actinobacterial strains from the NBC collection.</title>
        <authorList>
            <person name="Joergensen T.S."/>
            <person name="Alvarez Arevalo M."/>
            <person name="Sterndorff E.B."/>
            <person name="Faurdal D."/>
            <person name="Vuksanovic O."/>
            <person name="Mourched A.-S."/>
            <person name="Charusanti P."/>
            <person name="Shaw S."/>
            <person name="Blin K."/>
            <person name="Weber T."/>
        </authorList>
    </citation>
    <scope>NUCLEOTIDE SEQUENCE</scope>
    <source>
        <strain evidence="8">NBC_01401</strain>
    </source>
</reference>
<comment type="subcellular location">
    <subcellularLocation>
        <location evidence="1">Cell membrane</location>
        <topology evidence="1">Peripheral membrane protein</topology>
    </subcellularLocation>
</comment>
<protein>
    <submittedName>
        <fullName evidence="8">ABC transporter ATP-binding protein</fullName>
    </submittedName>
</protein>
<evidence type="ECO:0000256" key="6">
    <source>
        <dbReference type="SAM" id="MobiDB-lite"/>
    </source>
</evidence>
<evidence type="ECO:0000259" key="7">
    <source>
        <dbReference type="PROSITE" id="PS50893"/>
    </source>
</evidence>
<name>A0AAU3GTE1_9ACTN</name>
<accession>A0AAU3GTE1</accession>
<dbReference type="Gene3D" id="3.40.50.300">
    <property type="entry name" value="P-loop containing nucleotide triphosphate hydrolases"/>
    <property type="match status" value="1"/>
</dbReference>
<dbReference type="GO" id="GO:0005886">
    <property type="term" value="C:plasma membrane"/>
    <property type="evidence" value="ECO:0007669"/>
    <property type="project" value="UniProtKB-SubCell"/>
</dbReference>
<dbReference type="GO" id="GO:0016887">
    <property type="term" value="F:ATP hydrolysis activity"/>
    <property type="evidence" value="ECO:0007669"/>
    <property type="project" value="InterPro"/>
</dbReference>
<gene>
    <name evidence="8" type="ORF">OG626_16960</name>
</gene>
<evidence type="ECO:0000256" key="1">
    <source>
        <dbReference type="ARBA" id="ARBA00004202"/>
    </source>
</evidence>
<dbReference type="InterPro" id="IPR017871">
    <property type="entry name" value="ABC_transporter-like_CS"/>
</dbReference>
<organism evidence="8">
    <name type="scientific">Streptomyces sp. NBC_01401</name>
    <dbReference type="NCBI Taxonomy" id="2903854"/>
    <lineage>
        <taxon>Bacteria</taxon>
        <taxon>Bacillati</taxon>
        <taxon>Actinomycetota</taxon>
        <taxon>Actinomycetes</taxon>
        <taxon>Kitasatosporales</taxon>
        <taxon>Streptomycetaceae</taxon>
        <taxon>Streptomyces</taxon>
    </lineage>
</organism>